<proteinExistence type="predicted"/>
<feature type="region of interest" description="Disordered" evidence="1">
    <location>
        <begin position="1"/>
        <end position="66"/>
    </location>
</feature>
<keyword evidence="3" id="KW-1185">Reference proteome</keyword>
<accession>A0AAD7SQ75</accession>
<sequence length="95" mass="10632">MPRCRRVRGASEVAGSTGKRSSSAPVLGEPRPCETRHPGDAARGAVSRDRVPRRQRGPWDQKEQTQWRHSYLWHKASCVPPETGPDMQTVLLDSD</sequence>
<reference evidence="2" key="1">
    <citation type="journal article" date="2023" name="Science">
        <title>Genome structures resolve the early diversification of teleost fishes.</title>
        <authorList>
            <person name="Parey E."/>
            <person name="Louis A."/>
            <person name="Montfort J."/>
            <person name="Bouchez O."/>
            <person name="Roques C."/>
            <person name="Iampietro C."/>
            <person name="Lluch J."/>
            <person name="Castinel A."/>
            <person name="Donnadieu C."/>
            <person name="Desvignes T."/>
            <person name="Floi Bucao C."/>
            <person name="Jouanno E."/>
            <person name="Wen M."/>
            <person name="Mejri S."/>
            <person name="Dirks R."/>
            <person name="Jansen H."/>
            <person name="Henkel C."/>
            <person name="Chen W.J."/>
            <person name="Zahm M."/>
            <person name="Cabau C."/>
            <person name="Klopp C."/>
            <person name="Thompson A.W."/>
            <person name="Robinson-Rechavi M."/>
            <person name="Braasch I."/>
            <person name="Lecointre G."/>
            <person name="Bobe J."/>
            <person name="Postlethwait J.H."/>
            <person name="Berthelot C."/>
            <person name="Roest Crollius H."/>
            <person name="Guiguen Y."/>
        </authorList>
    </citation>
    <scope>NUCLEOTIDE SEQUENCE</scope>
    <source>
        <strain evidence="2">NC1722</strain>
    </source>
</reference>
<dbReference type="AlphaFoldDB" id="A0AAD7SQ75"/>
<name>A0AAD7SQ75_9TELE</name>
<evidence type="ECO:0000313" key="3">
    <source>
        <dbReference type="Proteomes" id="UP001221898"/>
    </source>
</evidence>
<gene>
    <name evidence="2" type="ORF">AAFF_G00291750</name>
</gene>
<organism evidence="2 3">
    <name type="scientific">Aldrovandia affinis</name>
    <dbReference type="NCBI Taxonomy" id="143900"/>
    <lineage>
        <taxon>Eukaryota</taxon>
        <taxon>Metazoa</taxon>
        <taxon>Chordata</taxon>
        <taxon>Craniata</taxon>
        <taxon>Vertebrata</taxon>
        <taxon>Euteleostomi</taxon>
        <taxon>Actinopterygii</taxon>
        <taxon>Neopterygii</taxon>
        <taxon>Teleostei</taxon>
        <taxon>Notacanthiformes</taxon>
        <taxon>Halosauridae</taxon>
        <taxon>Aldrovandia</taxon>
    </lineage>
</organism>
<protein>
    <submittedName>
        <fullName evidence="2">Uncharacterized protein</fullName>
    </submittedName>
</protein>
<evidence type="ECO:0000313" key="2">
    <source>
        <dbReference type="EMBL" id="KAJ8406899.1"/>
    </source>
</evidence>
<feature type="compositionally biased region" description="Basic and acidic residues" evidence="1">
    <location>
        <begin position="31"/>
        <end position="66"/>
    </location>
</feature>
<dbReference type="EMBL" id="JAINUG010000041">
    <property type="protein sequence ID" value="KAJ8406899.1"/>
    <property type="molecule type" value="Genomic_DNA"/>
</dbReference>
<evidence type="ECO:0000256" key="1">
    <source>
        <dbReference type="SAM" id="MobiDB-lite"/>
    </source>
</evidence>
<dbReference type="Proteomes" id="UP001221898">
    <property type="component" value="Unassembled WGS sequence"/>
</dbReference>
<comment type="caution">
    <text evidence="2">The sequence shown here is derived from an EMBL/GenBank/DDBJ whole genome shotgun (WGS) entry which is preliminary data.</text>
</comment>